<reference evidence="4" key="1">
    <citation type="submission" date="2016-06" db="EMBL/GenBank/DDBJ databases">
        <title>Parallel loss of symbiosis genes in relatives of nitrogen-fixing non-legume Parasponia.</title>
        <authorList>
            <person name="Van Velzen R."/>
            <person name="Holmer R."/>
            <person name="Bu F."/>
            <person name="Rutten L."/>
            <person name="Van Zeijl A."/>
            <person name="Liu W."/>
            <person name="Santuari L."/>
            <person name="Cao Q."/>
            <person name="Sharma T."/>
            <person name="Shen D."/>
            <person name="Roswanjaya Y."/>
            <person name="Wardhani T."/>
            <person name="Kalhor M.S."/>
            <person name="Jansen J."/>
            <person name="Van den Hoogen J."/>
            <person name="Gungor B."/>
            <person name="Hartog M."/>
            <person name="Hontelez J."/>
            <person name="Verver J."/>
            <person name="Yang W.-C."/>
            <person name="Schijlen E."/>
            <person name="Repin R."/>
            <person name="Schilthuizen M."/>
            <person name="Schranz E."/>
            <person name="Heidstra R."/>
            <person name="Miyata K."/>
            <person name="Fedorova E."/>
            <person name="Kohlen W."/>
            <person name="Bisseling T."/>
            <person name="Smit S."/>
            <person name="Geurts R."/>
        </authorList>
    </citation>
    <scope>NUCLEOTIDE SEQUENCE [LARGE SCALE GENOMIC DNA]</scope>
    <source>
        <strain evidence="4">cv. WU1-14</strain>
    </source>
</reference>
<sequence>MENGASSNSSAEVEQTNLASSNAEKDSTKIEIPEFKNWSMCSIFRVPGKLRDLKLTTYTPHLVSIGPFHHGREELKGMESHKQKYYFEEFCQRSSKSTDNLRSFISEKSHRISACYAGAVQFDREAFEKMILIDACFIFELFSRFSEATSRVKDYILTTPWLFNEISMDLIMLENQIPFPFLEDLYKFSNARLDNYPLLASNSNSRGHAEHPYQDQKQPSTVFVNLAINFFGVPPGTLDMNHKIRHFTDLIRQSRLPLIMSKSESDKKYIAKQNHLYSAKKLEKAGVYFAPASTKKGSIMSSLGKVQVSERRPLCKSIPFLRSLQLELPLFSIDDNTECIMRNIMALEQCLYPNEEYICSHVYLMCELIDTEEDLDFLVEKKIIENSLGNDQEATDLINELCQNIVMVRFIYGDECKQLNNFYEKWYNKAKTTLKRVYFNDLWTASSTIVGIFVLVFTTVATLKSLFLF</sequence>
<dbReference type="AlphaFoldDB" id="A0A2P5BX75"/>
<dbReference type="EMBL" id="JXTB01000207">
    <property type="protein sequence ID" value="PON53371.1"/>
    <property type="molecule type" value="Genomic_DNA"/>
</dbReference>
<dbReference type="Pfam" id="PF03140">
    <property type="entry name" value="DUF247"/>
    <property type="match status" value="1"/>
</dbReference>
<dbReference type="OrthoDB" id="591587at2759"/>
<organism evidence="3 4">
    <name type="scientific">Parasponia andersonii</name>
    <name type="common">Sponia andersonii</name>
    <dbReference type="NCBI Taxonomy" id="3476"/>
    <lineage>
        <taxon>Eukaryota</taxon>
        <taxon>Viridiplantae</taxon>
        <taxon>Streptophyta</taxon>
        <taxon>Embryophyta</taxon>
        <taxon>Tracheophyta</taxon>
        <taxon>Spermatophyta</taxon>
        <taxon>Magnoliopsida</taxon>
        <taxon>eudicotyledons</taxon>
        <taxon>Gunneridae</taxon>
        <taxon>Pentapetalae</taxon>
        <taxon>rosids</taxon>
        <taxon>fabids</taxon>
        <taxon>Rosales</taxon>
        <taxon>Cannabaceae</taxon>
        <taxon>Parasponia</taxon>
    </lineage>
</organism>
<feature type="transmembrane region" description="Helical" evidence="2">
    <location>
        <begin position="442"/>
        <end position="463"/>
    </location>
</feature>
<dbReference type="PANTHER" id="PTHR31170">
    <property type="entry name" value="BNAC04G53230D PROTEIN"/>
    <property type="match status" value="1"/>
</dbReference>
<dbReference type="PANTHER" id="PTHR31170:SF9">
    <property type="entry name" value="PROTEIN, PUTATIVE (DUF247)-RELATED"/>
    <property type="match status" value="1"/>
</dbReference>
<protein>
    <submittedName>
        <fullName evidence="3">Uncharacterized protein</fullName>
    </submittedName>
</protein>
<feature type="compositionally biased region" description="Polar residues" evidence="1">
    <location>
        <begin position="1"/>
        <end position="22"/>
    </location>
</feature>
<evidence type="ECO:0000256" key="1">
    <source>
        <dbReference type="SAM" id="MobiDB-lite"/>
    </source>
</evidence>
<keyword evidence="2" id="KW-0812">Transmembrane</keyword>
<keyword evidence="2" id="KW-0472">Membrane</keyword>
<evidence type="ECO:0000313" key="3">
    <source>
        <dbReference type="EMBL" id="PON53371.1"/>
    </source>
</evidence>
<gene>
    <name evidence="3" type="ORF">PanWU01x14_202530</name>
</gene>
<comment type="caution">
    <text evidence="3">The sequence shown here is derived from an EMBL/GenBank/DDBJ whole genome shotgun (WGS) entry which is preliminary data.</text>
</comment>
<dbReference type="InterPro" id="IPR004158">
    <property type="entry name" value="DUF247_pln"/>
</dbReference>
<accession>A0A2P5BX75</accession>
<dbReference type="STRING" id="3476.A0A2P5BX75"/>
<proteinExistence type="predicted"/>
<evidence type="ECO:0000313" key="4">
    <source>
        <dbReference type="Proteomes" id="UP000237105"/>
    </source>
</evidence>
<keyword evidence="4" id="KW-1185">Reference proteome</keyword>
<name>A0A2P5BX75_PARAD</name>
<feature type="region of interest" description="Disordered" evidence="1">
    <location>
        <begin position="1"/>
        <end position="26"/>
    </location>
</feature>
<evidence type="ECO:0000256" key="2">
    <source>
        <dbReference type="SAM" id="Phobius"/>
    </source>
</evidence>
<dbReference type="Proteomes" id="UP000237105">
    <property type="component" value="Unassembled WGS sequence"/>
</dbReference>
<keyword evidence="2" id="KW-1133">Transmembrane helix</keyword>